<dbReference type="GO" id="GO:0071111">
    <property type="term" value="F:cyclic-guanylate-specific phosphodiesterase activity"/>
    <property type="evidence" value="ECO:0007669"/>
    <property type="project" value="InterPro"/>
</dbReference>
<dbReference type="SUPFAM" id="SSF141868">
    <property type="entry name" value="EAL domain-like"/>
    <property type="match status" value="1"/>
</dbReference>
<reference evidence="2 3" key="1">
    <citation type="submission" date="2017-10" db="EMBL/GenBank/DDBJ databases">
        <title>Bacillus sp. nov., a halophilic bacterium isolated from a Keqin Lake.</title>
        <authorList>
            <person name="Wang H."/>
        </authorList>
    </citation>
    <scope>NUCLEOTIDE SEQUENCE [LARGE SCALE GENOMIC DNA]</scope>
    <source>
        <strain evidence="2 3">KQ-12</strain>
    </source>
</reference>
<dbReference type="InterPro" id="IPR035919">
    <property type="entry name" value="EAL_sf"/>
</dbReference>
<accession>A0A323TCU3</accession>
<evidence type="ECO:0000313" key="3">
    <source>
        <dbReference type="Proteomes" id="UP000248214"/>
    </source>
</evidence>
<organism evidence="2 3">
    <name type="scientific">Salipaludibacillus keqinensis</name>
    <dbReference type="NCBI Taxonomy" id="2045207"/>
    <lineage>
        <taxon>Bacteria</taxon>
        <taxon>Bacillati</taxon>
        <taxon>Bacillota</taxon>
        <taxon>Bacilli</taxon>
        <taxon>Bacillales</taxon>
        <taxon>Bacillaceae</taxon>
    </lineage>
</organism>
<evidence type="ECO:0000313" key="2">
    <source>
        <dbReference type="EMBL" id="PYZ92024.1"/>
    </source>
</evidence>
<keyword evidence="3" id="KW-1185">Reference proteome</keyword>
<feature type="domain" description="EAL" evidence="1">
    <location>
        <begin position="1"/>
        <end position="230"/>
    </location>
</feature>
<dbReference type="CDD" id="cd01948">
    <property type="entry name" value="EAL"/>
    <property type="match status" value="1"/>
</dbReference>
<dbReference type="InterPro" id="IPR001633">
    <property type="entry name" value="EAL_dom"/>
</dbReference>
<comment type="caution">
    <text evidence="2">The sequence shown here is derived from an EMBL/GenBank/DDBJ whole genome shotgun (WGS) entry which is preliminary data.</text>
</comment>
<dbReference type="Pfam" id="PF00563">
    <property type="entry name" value="EAL"/>
    <property type="match status" value="1"/>
</dbReference>
<proteinExistence type="predicted"/>
<dbReference type="EMBL" id="PDOD01000005">
    <property type="protein sequence ID" value="PYZ92024.1"/>
    <property type="molecule type" value="Genomic_DNA"/>
</dbReference>
<dbReference type="Proteomes" id="UP000248214">
    <property type="component" value="Unassembled WGS sequence"/>
</dbReference>
<dbReference type="PANTHER" id="PTHR33121">
    <property type="entry name" value="CYCLIC DI-GMP PHOSPHODIESTERASE PDEF"/>
    <property type="match status" value="1"/>
</dbReference>
<dbReference type="AlphaFoldDB" id="A0A323TCU3"/>
<dbReference type="SMART" id="SM00052">
    <property type="entry name" value="EAL"/>
    <property type="match status" value="1"/>
</dbReference>
<evidence type="ECO:0000259" key="1">
    <source>
        <dbReference type="PROSITE" id="PS50883"/>
    </source>
</evidence>
<sequence>MHVKENKLFVAEALIRWHHPDCGLIFPGDFIPRAEKEGMITDIGWWVLETLFEQQYAWQSSGTPLTNIAINIAGEQFQDPLLIETTDKMIKSYSVPPDKITYEITERDQIDLDTWSELVHHIEQKGILLSLDDFGTGFNTLVHLTKAQPSFVKVDRSFISTITEDIKNEEVIRGMIFLSERLGFCTIAEGVETKEQLNRVMQLGVKVIQGFYFDEALPATQFHEKYLKVPKEMY</sequence>
<name>A0A323TCU3_9BACI</name>
<dbReference type="PROSITE" id="PS50883">
    <property type="entry name" value="EAL"/>
    <property type="match status" value="1"/>
</dbReference>
<gene>
    <name evidence="2" type="ORF">CR194_17665</name>
</gene>
<dbReference type="PANTHER" id="PTHR33121:SF70">
    <property type="entry name" value="SIGNALING PROTEIN YKOW"/>
    <property type="match status" value="1"/>
</dbReference>
<dbReference type="InterPro" id="IPR050706">
    <property type="entry name" value="Cyclic-di-GMP_PDE-like"/>
</dbReference>
<protein>
    <recommendedName>
        <fullName evidence="1">EAL domain-containing protein</fullName>
    </recommendedName>
</protein>
<dbReference type="OrthoDB" id="9759607at2"/>
<dbReference type="Gene3D" id="3.20.20.450">
    <property type="entry name" value="EAL domain"/>
    <property type="match status" value="1"/>
</dbReference>